<gene>
    <name evidence="6" type="ORF">GXW74_14575</name>
</gene>
<proteinExistence type="inferred from homology"/>
<organism evidence="6 7">
    <name type="scientific">Neoroseomonas eburnea</name>
    <dbReference type="NCBI Taxonomy" id="1346889"/>
    <lineage>
        <taxon>Bacteria</taxon>
        <taxon>Pseudomonadati</taxon>
        <taxon>Pseudomonadota</taxon>
        <taxon>Alphaproteobacteria</taxon>
        <taxon>Acetobacterales</taxon>
        <taxon>Acetobacteraceae</taxon>
        <taxon>Neoroseomonas</taxon>
    </lineage>
</organism>
<dbReference type="AlphaFoldDB" id="A0A9X9XDD0"/>
<dbReference type="PRINTS" id="PR00723">
    <property type="entry name" value="SUBTILISIN"/>
</dbReference>
<evidence type="ECO:0000256" key="3">
    <source>
        <dbReference type="ARBA" id="ARBA00022801"/>
    </source>
</evidence>
<keyword evidence="2" id="KW-0645">Protease</keyword>
<keyword evidence="7" id="KW-1185">Reference proteome</keyword>
<evidence type="ECO:0000313" key="7">
    <source>
        <dbReference type="Proteomes" id="UP001138709"/>
    </source>
</evidence>
<dbReference type="Proteomes" id="UP001138709">
    <property type="component" value="Unassembled WGS sequence"/>
</dbReference>
<sequence length="1064" mass="113170">MNPKPRRGEAVGPWGRADLRTLRATLLAILLAAEATERGPGIEAVRSAGPRSECDLLLDFDGHPADLAGLRSADGARPVQFVAQVGSLFAVRIDAEYLRGQLDLLDRWNDDGPPPPEMADGDSLAGLVAAGAIRRASLGRAARVASGQAGQPTGGRRAVRDVARAEVTAEGAGVTIGIIDTVFDYAHVAMLPPGHTLEAPPPPNEALRVVSLFDPYARRAAGGFGVRHTRSELAQDIADCLAAGDDRPLRLAQRDAAAGGDTEATRRQLFANHGTFCAGIAAGSGNASIGGRYRGIAPAARIACAIAGIQDNAALADSLDVVTAVVRMVEESDTPLALLLNNGDCLGAHDGTLLGELMLDELLLHPGRAIVLPAGNQNVGNTETVGAGKTRIVPHLAIPGSMTEPRLERLAFSYTTRASKADTIEIWFRAQDTPTATVRVEPAQPPIEPLRGDEGRPIRVLSLIDGDARATVIAELGRAMERGLWRLHILLLPIRGAMPIDTLRFEIAGVVGELHAWCDWNNATQRDWSEPPAGREDDVTTLTTPATAHRVIVVGECEDDATGFHAAEASGRGPTRDGRFKPDLVAIGASVAVPVPQRSPEAHRNLAAAFAARPELLERHAYGATIAGTSFTAPQVVGLAALLFEKWPDATWADIRQAIVEGAVRPEHWIAGDAGEGDAAPTPLGAAASRALEALPPEPGIRAIGWDRALGYGRMDVARTLSPPPPRFDVWLRKSAGDDGREPCVGAVLWDAPGITPIGPHRLRVETLQRGREPIAGPARLYLFRAPFGAVHPLPRLEGARSARGAWEPLLTREDGSPAFVSVMPGEAVEVSTRADIDLSRSAGVIAAVLDHDDDRYEPAATLGMRNNVAVLATHEAKLNLDGTIDAPVFSIIGSEDVDSLLVWGENISGKLRLGGLPITALPWRAMRMFLECSRLRSWKRPYFGQQDDAAADPANQLARESDMHDRGNLADAIAGLTGVVGADGMELRRSEGDAYARLGFAAAGNRLWIPRLRLAQDQQLPFDVTYADARLRSDQPVGWVHAVHFSGGRRVGGGSLRITRTSD</sequence>
<dbReference type="PROSITE" id="PS00137">
    <property type="entry name" value="SUBTILASE_HIS"/>
    <property type="match status" value="1"/>
</dbReference>
<dbReference type="Pfam" id="PF00082">
    <property type="entry name" value="Peptidase_S8"/>
    <property type="match status" value="2"/>
</dbReference>
<name>A0A9X9XDD0_9PROT</name>
<keyword evidence="3" id="KW-0378">Hydrolase</keyword>
<dbReference type="SUPFAM" id="SSF52743">
    <property type="entry name" value="Subtilisin-like"/>
    <property type="match status" value="1"/>
</dbReference>
<comment type="similarity">
    <text evidence="1">Belongs to the peptidase S8 family.</text>
</comment>
<protein>
    <submittedName>
        <fullName evidence="6">S8 family serine peptidase</fullName>
    </submittedName>
</protein>
<evidence type="ECO:0000259" key="5">
    <source>
        <dbReference type="Pfam" id="PF00082"/>
    </source>
</evidence>
<evidence type="ECO:0000256" key="1">
    <source>
        <dbReference type="ARBA" id="ARBA00011073"/>
    </source>
</evidence>
<dbReference type="EMBL" id="JAAEDL010000013">
    <property type="protein sequence ID" value="MBR0681716.1"/>
    <property type="molecule type" value="Genomic_DNA"/>
</dbReference>
<feature type="domain" description="Peptidase S8/S53" evidence="5">
    <location>
        <begin position="538"/>
        <end position="673"/>
    </location>
</feature>
<dbReference type="PANTHER" id="PTHR43806">
    <property type="entry name" value="PEPTIDASE S8"/>
    <property type="match status" value="1"/>
</dbReference>
<dbReference type="InterPro" id="IPR050131">
    <property type="entry name" value="Peptidase_S8_subtilisin-like"/>
</dbReference>
<accession>A0A9X9XDD0</accession>
<dbReference type="Gene3D" id="2.60.120.1290">
    <property type="match status" value="1"/>
</dbReference>
<reference evidence="6" key="2">
    <citation type="journal article" date="2021" name="Syst. Appl. Microbiol.">
        <title>Roseomonas hellenica sp. nov., isolated from roots of wild-growing Alkanna tinctoria.</title>
        <authorList>
            <person name="Rat A."/>
            <person name="Naranjo H.D."/>
            <person name="Lebbe L."/>
            <person name="Cnockaert M."/>
            <person name="Krigas N."/>
            <person name="Grigoriadou K."/>
            <person name="Maloupa E."/>
            <person name="Willems A."/>
        </authorList>
    </citation>
    <scope>NUCLEOTIDE SEQUENCE</scope>
    <source>
        <strain evidence="6">LMG 31228</strain>
    </source>
</reference>
<reference evidence="6" key="1">
    <citation type="submission" date="2020-01" db="EMBL/GenBank/DDBJ databases">
        <authorList>
            <person name="Rat A."/>
        </authorList>
    </citation>
    <scope>NUCLEOTIDE SEQUENCE</scope>
    <source>
        <strain evidence="6">LMG 31228</strain>
    </source>
</reference>
<feature type="domain" description="Peptidase S8/S53" evidence="5">
    <location>
        <begin position="171"/>
        <end position="307"/>
    </location>
</feature>
<comment type="caution">
    <text evidence="6">The sequence shown here is derived from an EMBL/GenBank/DDBJ whole genome shotgun (WGS) entry which is preliminary data.</text>
</comment>
<dbReference type="InterPro" id="IPR015500">
    <property type="entry name" value="Peptidase_S8_subtilisin-rel"/>
</dbReference>
<evidence type="ECO:0000256" key="4">
    <source>
        <dbReference type="ARBA" id="ARBA00022825"/>
    </source>
</evidence>
<dbReference type="Gene3D" id="3.40.50.200">
    <property type="entry name" value="Peptidase S8/S53 domain"/>
    <property type="match status" value="1"/>
</dbReference>
<dbReference type="InterPro" id="IPR022398">
    <property type="entry name" value="Peptidase_S8_His-AS"/>
</dbReference>
<dbReference type="GO" id="GO:0006508">
    <property type="term" value="P:proteolysis"/>
    <property type="evidence" value="ECO:0007669"/>
    <property type="project" value="UniProtKB-KW"/>
</dbReference>
<dbReference type="InterPro" id="IPR036852">
    <property type="entry name" value="Peptidase_S8/S53_dom_sf"/>
</dbReference>
<dbReference type="InterPro" id="IPR000209">
    <property type="entry name" value="Peptidase_S8/S53_dom"/>
</dbReference>
<evidence type="ECO:0000313" key="6">
    <source>
        <dbReference type="EMBL" id="MBR0681716.1"/>
    </source>
</evidence>
<evidence type="ECO:0000256" key="2">
    <source>
        <dbReference type="ARBA" id="ARBA00022670"/>
    </source>
</evidence>
<dbReference type="PANTHER" id="PTHR43806:SF11">
    <property type="entry name" value="CEREVISIN-RELATED"/>
    <property type="match status" value="1"/>
</dbReference>
<keyword evidence="4" id="KW-0720">Serine protease</keyword>
<dbReference type="GO" id="GO:0004252">
    <property type="term" value="F:serine-type endopeptidase activity"/>
    <property type="evidence" value="ECO:0007669"/>
    <property type="project" value="InterPro"/>
</dbReference>
<dbReference type="RefSeq" id="WP_211847241.1">
    <property type="nucleotide sequence ID" value="NZ_JAAEDL010000013.1"/>
</dbReference>